<feature type="signal peptide" evidence="3">
    <location>
        <begin position="1"/>
        <end position="27"/>
    </location>
</feature>
<dbReference type="EMBL" id="JALEMU010000031">
    <property type="protein sequence ID" value="MCI5755020.1"/>
    <property type="molecule type" value="Genomic_DNA"/>
</dbReference>
<keyword evidence="2" id="KW-1133">Transmembrane helix</keyword>
<evidence type="ECO:0000256" key="2">
    <source>
        <dbReference type="SAM" id="Phobius"/>
    </source>
</evidence>
<feature type="compositionally biased region" description="Low complexity" evidence="1">
    <location>
        <begin position="192"/>
        <end position="217"/>
    </location>
</feature>
<proteinExistence type="predicted"/>
<sequence>MKKKISALILALIAAVAVMSAGLTVSAEDTFTCTGAYYVDFTVGNIGSKEDFPVFRVELRFSIPVTMPAAENIWLRLSAESGDKQIKPQNGEASVEYIDPEEVDGVKYSDRIRLTFDGWTGMTDPSEVDSDIFKNGYYIVFTEYNSSMEDFIFDSNVVHGKNGETLLCNKQNGQGFFFNVVEIQDYIATTAPVTTETPTTPEQSETEPATTPAAVTSKPAESGGKPAESTGKTTKPSGNDEKGGFPYLVVIIVLAVVIAAVVIVAVVTGKKKKKN</sequence>
<evidence type="ECO:0000256" key="3">
    <source>
        <dbReference type="SAM" id="SignalP"/>
    </source>
</evidence>
<keyword evidence="2" id="KW-0472">Membrane</keyword>
<organism evidence="4 5">
    <name type="scientific">Candidatus Colimorpha enterica</name>
    <dbReference type="NCBI Taxonomy" id="3083063"/>
    <lineage>
        <taxon>Bacteria</taxon>
        <taxon>Pseudomonadati</taxon>
        <taxon>Bacteroidota</taxon>
        <taxon>Bacteroidia</taxon>
        <taxon>Bacteroidales</taxon>
        <taxon>Candidatus Colimorpha</taxon>
    </lineage>
</organism>
<accession>A0AAE3FGJ8</accession>
<protein>
    <submittedName>
        <fullName evidence="4">Uncharacterized protein</fullName>
    </submittedName>
</protein>
<feature type="region of interest" description="Disordered" evidence="1">
    <location>
        <begin position="192"/>
        <end position="239"/>
    </location>
</feature>
<comment type="caution">
    <text evidence="4">The sequence shown here is derived from an EMBL/GenBank/DDBJ whole genome shotgun (WGS) entry which is preliminary data.</text>
</comment>
<dbReference type="AlphaFoldDB" id="A0AAE3FGJ8"/>
<gene>
    <name evidence="4" type="ORF">MR241_01855</name>
</gene>
<evidence type="ECO:0000256" key="1">
    <source>
        <dbReference type="SAM" id="MobiDB-lite"/>
    </source>
</evidence>
<keyword evidence="3" id="KW-0732">Signal</keyword>
<reference evidence="4 5" key="1">
    <citation type="submission" date="2022-03" db="EMBL/GenBank/DDBJ databases">
        <title>Metagenome-assembled genomes from swine fecal metagenomes.</title>
        <authorList>
            <person name="Holman D.B."/>
            <person name="Kommadath A."/>
        </authorList>
    </citation>
    <scope>NUCLEOTIDE SEQUENCE [LARGE SCALE GENOMIC DNA]</scope>
    <source>
        <strain evidence="4">SUG147</strain>
    </source>
</reference>
<keyword evidence="2" id="KW-0812">Transmembrane</keyword>
<dbReference type="Proteomes" id="UP001139365">
    <property type="component" value="Unassembled WGS sequence"/>
</dbReference>
<evidence type="ECO:0000313" key="5">
    <source>
        <dbReference type="Proteomes" id="UP001139365"/>
    </source>
</evidence>
<name>A0AAE3FGJ8_9BACT</name>
<feature type="transmembrane region" description="Helical" evidence="2">
    <location>
        <begin position="245"/>
        <end position="267"/>
    </location>
</feature>
<feature type="chain" id="PRO_5042112394" evidence="3">
    <location>
        <begin position="28"/>
        <end position="275"/>
    </location>
</feature>
<evidence type="ECO:0000313" key="4">
    <source>
        <dbReference type="EMBL" id="MCI5755020.1"/>
    </source>
</evidence>